<feature type="compositionally biased region" description="Gly residues" evidence="5">
    <location>
        <begin position="604"/>
        <end position="614"/>
    </location>
</feature>
<evidence type="ECO:0000256" key="5">
    <source>
        <dbReference type="SAM" id="MobiDB-lite"/>
    </source>
</evidence>
<accession>A0A5C6D7S1</accession>
<organism evidence="8 9">
    <name type="scientific">Novipirellula artificiosorum</name>
    <dbReference type="NCBI Taxonomy" id="2528016"/>
    <lineage>
        <taxon>Bacteria</taxon>
        <taxon>Pseudomonadati</taxon>
        <taxon>Planctomycetota</taxon>
        <taxon>Planctomycetia</taxon>
        <taxon>Pirellulales</taxon>
        <taxon>Pirellulaceae</taxon>
        <taxon>Novipirellula</taxon>
    </lineage>
</organism>
<keyword evidence="4" id="KW-0804">Transcription</keyword>
<name>A0A5C6D7S1_9BACT</name>
<dbReference type="GO" id="GO:0006352">
    <property type="term" value="P:DNA-templated transcription initiation"/>
    <property type="evidence" value="ECO:0007669"/>
    <property type="project" value="InterPro"/>
</dbReference>
<comment type="caution">
    <text evidence="8">The sequence shown here is derived from an EMBL/GenBank/DDBJ whole genome shotgun (WGS) entry which is preliminary data.</text>
</comment>
<evidence type="ECO:0000256" key="2">
    <source>
        <dbReference type="ARBA" id="ARBA00023015"/>
    </source>
</evidence>
<dbReference type="InterPro" id="IPR013324">
    <property type="entry name" value="RNA_pol_sigma_r3/r4-like"/>
</dbReference>
<dbReference type="InterPro" id="IPR039425">
    <property type="entry name" value="RNA_pol_sigma-70-like"/>
</dbReference>
<evidence type="ECO:0000259" key="7">
    <source>
        <dbReference type="Pfam" id="PF08281"/>
    </source>
</evidence>
<dbReference type="RefSeq" id="WP_231616011.1">
    <property type="nucleotide sequence ID" value="NZ_SJPV01000015.1"/>
</dbReference>
<dbReference type="Gene3D" id="1.10.10.10">
    <property type="entry name" value="Winged helix-like DNA-binding domain superfamily/Winged helix DNA-binding domain"/>
    <property type="match status" value="1"/>
</dbReference>
<dbReference type="InterPro" id="IPR013325">
    <property type="entry name" value="RNA_pol_sigma_r2"/>
</dbReference>
<feature type="compositionally biased region" description="Polar residues" evidence="5">
    <location>
        <begin position="394"/>
        <end position="407"/>
    </location>
</feature>
<proteinExistence type="inferred from homology"/>
<reference evidence="8 9" key="1">
    <citation type="submission" date="2019-02" db="EMBL/GenBank/DDBJ databases">
        <title>Deep-cultivation of Planctomycetes and their phenomic and genomic characterization uncovers novel biology.</title>
        <authorList>
            <person name="Wiegand S."/>
            <person name="Jogler M."/>
            <person name="Boedeker C."/>
            <person name="Pinto D."/>
            <person name="Vollmers J."/>
            <person name="Rivas-Marin E."/>
            <person name="Kohn T."/>
            <person name="Peeters S.H."/>
            <person name="Heuer A."/>
            <person name="Rast P."/>
            <person name="Oberbeckmann S."/>
            <person name="Bunk B."/>
            <person name="Jeske O."/>
            <person name="Meyerdierks A."/>
            <person name="Storesund J.E."/>
            <person name="Kallscheuer N."/>
            <person name="Luecker S."/>
            <person name="Lage O.M."/>
            <person name="Pohl T."/>
            <person name="Merkel B.J."/>
            <person name="Hornburger P."/>
            <person name="Mueller R.-W."/>
            <person name="Bruemmer F."/>
            <person name="Labrenz M."/>
            <person name="Spormann A.M."/>
            <person name="Op Den Camp H."/>
            <person name="Overmann J."/>
            <person name="Amann R."/>
            <person name="Jetten M.S.M."/>
            <person name="Mascher T."/>
            <person name="Medema M.H."/>
            <person name="Devos D.P."/>
            <person name="Kaster A.-K."/>
            <person name="Ovreas L."/>
            <person name="Rohde M."/>
            <person name="Galperin M.Y."/>
            <person name="Jogler C."/>
        </authorList>
    </citation>
    <scope>NUCLEOTIDE SEQUENCE [LARGE SCALE GENOMIC DNA]</scope>
    <source>
        <strain evidence="8 9">Poly41</strain>
    </source>
</reference>
<dbReference type="GO" id="GO:0003677">
    <property type="term" value="F:DNA binding"/>
    <property type="evidence" value="ECO:0007669"/>
    <property type="project" value="InterPro"/>
</dbReference>
<feature type="region of interest" description="Disordered" evidence="5">
    <location>
        <begin position="590"/>
        <end position="614"/>
    </location>
</feature>
<keyword evidence="3" id="KW-0731">Sigma factor</keyword>
<gene>
    <name evidence="8" type="primary">sigE_9</name>
    <name evidence="8" type="ORF">Poly41_59860</name>
</gene>
<comment type="similarity">
    <text evidence="1">Belongs to the sigma-70 factor family. ECF subfamily.</text>
</comment>
<dbReference type="AlphaFoldDB" id="A0A5C6D7S1"/>
<sequence>MENFKKTKNGARGFLALLHYYNSDGKPQELALTASPQLTIVSDIDTAEAADCSDRLLLDAWTRHRDADALAHLVQRYSALVMSVCRRQCRTHEDAEDAFQATFLTLSRDANRLRRQECLAGWLHQVAYRTACRARKRSQMMETLVQEPPDPRDSLAAIAHRHRLRALDEELDQLPKAYRTAIVLHYFEGCTYEQTAEMLQSTEPAVRGRLQRARARLQRRLTRRGFSLSAVIGSVAVLSKQQATAGQSLPSGLLEQTVARCAGPSVGNPVSSNLESLLTKETPMLLSTTSLGTLGAAAIAVAGWMMVQTGSDPAGTAGPQTVEMKADASSAPQARVEVDPFGGAASIDPFSGQGAGSDPFGAPSVPKSVKPAAEVKPAEVDPFGDNGGEPFGSAPTQEPQQEPRTATWATGNAAFHQRIEQALSQSVQFDFFDMPLKEAVMKISQDHAIPMLVDDRALEEIGLSVDTPIDLSISHVSLASALNLMLNSNDLTYTVDNEVVTITTKEADESQHPLLRIYWTGELGLQASSGSAQLIQTLIEPDSWEVMGGTGTISLLNAEDLKNSGFGIRTTYQTHRKIEQFLQSVQSGAKEPLTGMPAEDPNSGGMGGMGGGMM</sequence>
<dbReference type="InterPro" id="IPR013249">
    <property type="entry name" value="RNA_pol_sigma70_r4_t2"/>
</dbReference>
<dbReference type="Pfam" id="PF08281">
    <property type="entry name" value="Sigma70_r4_2"/>
    <property type="match status" value="1"/>
</dbReference>
<feature type="domain" description="RNA polymerase sigma factor 70 region 4 type 2" evidence="7">
    <location>
        <begin position="165"/>
        <end position="217"/>
    </location>
</feature>
<dbReference type="PANTHER" id="PTHR43133:SF51">
    <property type="entry name" value="RNA POLYMERASE SIGMA FACTOR"/>
    <property type="match status" value="1"/>
</dbReference>
<evidence type="ECO:0000256" key="3">
    <source>
        <dbReference type="ARBA" id="ARBA00023082"/>
    </source>
</evidence>
<dbReference type="Proteomes" id="UP000319143">
    <property type="component" value="Unassembled WGS sequence"/>
</dbReference>
<dbReference type="InterPro" id="IPR014284">
    <property type="entry name" value="RNA_pol_sigma-70_dom"/>
</dbReference>
<feature type="region of interest" description="Disordered" evidence="5">
    <location>
        <begin position="312"/>
        <end position="407"/>
    </location>
</feature>
<dbReference type="InterPro" id="IPR036388">
    <property type="entry name" value="WH-like_DNA-bd_sf"/>
</dbReference>
<keyword evidence="2" id="KW-0805">Transcription regulation</keyword>
<protein>
    <submittedName>
        <fullName evidence="8">ECF RNA polymerase sigma factor SigE</fullName>
    </submittedName>
</protein>
<evidence type="ECO:0000256" key="4">
    <source>
        <dbReference type="ARBA" id="ARBA00023163"/>
    </source>
</evidence>
<keyword evidence="9" id="KW-1185">Reference proteome</keyword>
<dbReference type="CDD" id="cd06171">
    <property type="entry name" value="Sigma70_r4"/>
    <property type="match status" value="1"/>
</dbReference>
<dbReference type="InterPro" id="IPR007627">
    <property type="entry name" value="RNA_pol_sigma70_r2"/>
</dbReference>
<dbReference type="GO" id="GO:0016987">
    <property type="term" value="F:sigma factor activity"/>
    <property type="evidence" value="ECO:0007669"/>
    <property type="project" value="UniProtKB-KW"/>
</dbReference>
<dbReference type="Gene3D" id="1.10.1740.10">
    <property type="match status" value="1"/>
</dbReference>
<dbReference type="PANTHER" id="PTHR43133">
    <property type="entry name" value="RNA POLYMERASE ECF-TYPE SIGMA FACTO"/>
    <property type="match status" value="1"/>
</dbReference>
<evidence type="ECO:0000256" key="1">
    <source>
        <dbReference type="ARBA" id="ARBA00010641"/>
    </source>
</evidence>
<dbReference type="Pfam" id="PF04542">
    <property type="entry name" value="Sigma70_r2"/>
    <property type="match status" value="1"/>
</dbReference>
<dbReference type="NCBIfam" id="TIGR02937">
    <property type="entry name" value="sigma70-ECF"/>
    <property type="match status" value="1"/>
</dbReference>
<dbReference type="SUPFAM" id="SSF88946">
    <property type="entry name" value="Sigma2 domain of RNA polymerase sigma factors"/>
    <property type="match status" value="1"/>
</dbReference>
<evidence type="ECO:0000259" key="6">
    <source>
        <dbReference type="Pfam" id="PF04542"/>
    </source>
</evidence>
<dbReference type="EMBL" id="SJPV01000015">
    <property type="protein sequence ID" value="TWU31751.1"/>
    <property type="molecule type" value="Genomic_DNA"/>
</dbReference>
<evidence type="ECO:0000313" key="9">
    <source>
        <dbReference type="Proteomes" id="UP000319143"/>
    </source>
</evidence>
<dbReference type="SUPFAM" id="SSF88659">
    <property type="entry name" value="Sigma3 and sigma4 domains of RNA polymerase sigma factors"/>
    <property type="match status" value="1"/>
</dbReference>
<evidence type="ECO:0000313" key="8">
    <source>
        <dbReference type="EMBL" id="TWU31751.1"/>
    </source>
</evidence>
<feature type="domain" description="RNA polymerase sigma-70 region 2" evidence="6">
    <location>
        <begin position="73"/>
        <end position="138"/>
    </location>
</feature>